<dbReference type="AlphaFoldDB" id="A0A9D1EA48"/>
<reference evidence="1" key="1">
    <citation type="submission" date="2020-10" db="EMBL/GenBank/DDBJ databases">
        <authorList>
            <person name="Gilroy R."/>
        </authorList>
    </citation>
    <scope>NUCLEOTIDE SEQUENCE</scope>
    <source>
        <strain evidence="1">ChiSjej5B23-6657</strain>
    </source>
</reference>
<proteinExistence type="predicted"/>
<evidence type="ECO:0000313" key="2">
    <source>
        <dbReference type="Proteomes" id="UP000823912"/>
    </source>
</evidence>
<dbReference type="PANTHER" id="PTHR46638:SF1">
    <property type="entry name" value="CORRINOID ADENOSYLTRANSFERASE"/>
    <property type="match status" value="1"/>
</dbReference>
<dbReference type="SUPFAM" id="SSF52540">
    <property type="entry name" value="P-loop containing nucleoside triphosphate hydrolases"/>
    <property type="match status" value="1"/>
</dbReference>
<dbReference type="Pfam" id="PF02572">
    <property type="entry name" value="CobA_CobO_BtuR"/>
    <property type="match status" value="1"/>
</dbReference>
<organism evidence="1 2">
    <name type="scientific">Candidatus Pullilachnospira gallistercoris</name>
    <dbReference type="NCBI Taxonomy" id="2840911"/>
    <lineage>
        <taxon>Bacteria</taxon>
        <taxon>Bacillati</taxon>
        <taxon>Bacillota</taxon>
        <taxon>Clostridia</taxon>
        <taxon>Lachnospirales</taxon>
        <taxon>Lachnospiraceae</taxon>
        <taxon>Lachnospiraceae incertae sedis</taxon>
        <taxon>Candidatus Pullilachnospira</taxon>
    </lineage>
</organism>
<dbReference type="GO" id="GO:0008817">
    <property type="term" value="F:corrinoid adenosyltransferase activity"/>
    <property type="evidence" value="ECO:0007669"/>
    <property type="project" value="InterPro"/>
</dbReference>
<dbReference type="EMBL" id="DVHM01000129">
    <property type="protein sequence ID" value="HIR71200.1"/>
    <property type="molecule type" value="Genomic_DNA"/>
</dbReference>
<evidence type="ECO:0000313" key="1">
    <source>
        <dbReference type="EMBL" id="HIR71200.1"/>
    </source>
</evidence>
<gene>
    <name evidence="1" type="ORF">IAA55_07950</name>
</gene>
<dbReference type="PANTHER" id="PTHR46638">
    <property type="entry name" value="CORRINOID ADENOSYLTRANSFERASE"/>
    <property type="match status" value="1"/>
</dbReference>
<name>A0A9D1EA48_9FIRM</name>
<dbReference type="InterPro" id="IPR027417">
    <property type="entry name" value="P-loop_NTPase"/>
</dbReference>
<reference evidence="1" key="2">
    <citation type="journal article" date="2021" name="PeerJ">
        <title>Extensive microbial diversity within the chicken gut microbiome revealed by metagenomics and culture.</title>
        <authorList>
            <person name="Gilroy R."/>
            <person name="Ravi A."/>
            <person name="Getino M."/>
            <person name="Pursley I."/>
            <person name="Horton D.L."/>
            <person name="Alikhan N.F."/>
            <person name="Baker D."/>
            <person name="Gharbi K."/>
            <person name="Hall N."/>
            <person name="Watson M."/>
            <person name="Adriaenssens E.M."/>
            <person name="Foster-Nyarko E."/>
            <person name="Jarju S."/>
            <person name="Secka A."/>
            <person name="Antonio M."/>
            <person name="Oren A."/>
            <person name="Chaudhuri R.R."/>
            <person name="La Ragione R."/>
            <person name="Hildebrand F."/>
            <person name="Pallen M.J."/>
        </authorList>
    </citation>
    <scope>NUCLEOTIDE SEQUENCE</scope>
    <source>
        <strain evidence="1">ChiSjej5B23-6657</strain>
    </source>
</reference>
<accession>A0A9D1EA48</accession>
<dbReference type="InterPro" id="IPR003724">
    <property type="entry name" value="CblAdoTrfase_CobA"/>
</dbReference>
<protein>
    <submittedName>
        <fullName evidence="1">Cob(I)yrinic acid a,c-diamide adenosyltransferase</fullName>
    </submittedName>
</protein>
<dbReference type="GO" id="GO:0005524">
    <property type="term" value="F:ATP binding"/>
    <property type="evidence" value="ECO:0007669"/>
    <property type="project" value="InterPro"/>
</dbReference>
<dbReference type="GO" id="GO:0009236">
    <property type="term" value="P:cobalamin biosynthetic process"/>
    <property type="evidence" value="ECO:0007669"/>
    <property type="project" value="InterPro"/>
</dbReference>
<comment type="caution">
    <text evidence="1">The sequence shown here is derived from an EMBL/GenBank/DDBJ whole genome shotgun (WGS) entry which is preliminary data.</text>
</comment>
<dbReference type="PIRSF" id="PIRSF015617">
    <property type="entry name" value="Adensltrnsf_CobA"/>
    <property type="match status" value="1"/>
</dbReference>
<dbReference type="Proteomes" id="UP000823912">
    <property type="component" value="Unassembled WGS sequence"/>
</dbReference>
<dbReference type="Gene3D" id="3.40.50.300">
    <property type="entry name" value="P-loop containing nucleotide triphosphate hydrolases"/>
    <property type="match status" value="1"/>
</dbReference>
<sequence>MKRGMLQIYYGEGQGKTSAALGNAIRYASAGKTVCIVQFMKGQLSTSYLSRLEPEIKIFRFERSPEGFDTLTDEEKQEEKINIANGLNFAKKVLTTGECDLLVLDEVLGLVEEGMATEEEIINVLKTRDLYTDVTLTGRGKLPGVFEMADTIYNLVPEKVAQCIDNK</sequence>